<organism evidence="1 2">
    <name type="scientific">Eumeta variegata</name>
    <name type="common">Bagworm moth</name>
    <name type="synonym">Eumeta japonica</name>
    <dbReference type="NCBI Taxonomy" id="151549"/>
    <lineage>
        <taxon>Eukaryota</taxon>
        <taxon>Metazoa</taxon>
        <taxon>Ecdysozoa</taxon>
        <taxon>Arthropoda</taxon>
        <taxon>Hexapoda</taxon>
        <taxon>Insecta</taxon>
        <taxon>Pterygota</taxon>
        <taxon>Neoptera</taxon>
        <taxon>Endopterygota</taxon>
        <taxon>Lepidoptera</taxon>
        <taxon>Glossata</taxon>
        <taxon>Ditrysia</taxon>
        <taxon>Tineoidea</taxon>
        <taxon>Psychidae</taxon>
        <taxon>Oiketicinae</taxon>
        <taxon>Eumeta</taxon>
    </lineage>
</organism>
<accession>A0A4C1VHH8</accession>
<proteinExistence type="predicted"/>
<gene>
    <name evidence="1" type="ORF">EVAR_21645_1</name>
</gene>
<dbReference type="EMBL" id="BGZK01000339">
    <property type="protein sequence ID" value="GBP37802.1"/>
    <property type="molecule type" value="Genomic_DNA"/>
</dbReference>
<name>A0A4C1VHH8_EUMVA</name>
<reference evidence="1 2" key="1">
    <citation type="journal article" date="2019" name="Commun. Biol.">
        <title>The bagworm genome reveals a unique fibroin gene that provides high tensile strength.</title>
        <authorList>
            <person name="Kono N."/>
            <person name="Nakamura H."/>
            <person name="Ohtoshi R."/>
            <person name="Tomita M."/>
            <person name="Numata K."/>
            <person name="Arakawa K."/>
        </authorList>
    </citation>
    <scope>NUCLEOTIDE SEQUENCE [LARGE SCALE GENOMIC DNA]</scope>
</reference>
<dbReference type="Proteomes" id="UP000299102">
    <property type="component" value="Unassembled WGS sequence"/>
</dbReference>
<sequence>MLPTTPRGQSCASLNHARLRTWTKAIVNHVAPLPTDCARAFGLVEYLIGLCLNFFVQAWAAKLATELWHFGDFITRRRKYKIWFQNYEGEAQGLCAGVSVDWGLLTNVVSDTRATCGTDDLRHSPRYEARV</sequence>
<evidence type="ECO:0000313" key="1">
    <source>
        <dbReference type="EMBL" id="GBP37802.1"/>
    </source>
</evidence>
<keyword evidence="2" id="KW-1185">Reference proteome</keyword>
<comment type="caution">
    <text evidence="1">The sequence shown here is derived from an EMBL/GenBank/DDBJ whole genome shotgun (WGS) entry which is preliminary data.</text>
</comment>
<evidence type="ECO:0000313" key="2">
    <source>
        <dbReference type="Proteomes" id="UP000299102"/>
    </source>
</evidence>
<protein>
    <submittedName>
        <fullName evidence="1">Uncharacterized protein</fullName>
    </submittedName>
</protein>
<dbReference type="AlphaFoldDB" id="A0A4C1VHH8"/>